<keyword evidence="4 6" id="KW-0408">Iron</keyword>
<evidence type="ECO:0000256" key="5">
    <source>
        <dbReference type="ARBA" id="ARBA00023033"/>
    </source>
</evidence>
<dbReference type="GO" id="GO:0005506">
    <property type="term" value="F:iron ion binding"/>
    <property type="evidence" value="ECO:0007669"/>
    <property type="project" value="InterPro"/>
</dbReference>
<dbReference type="PRINTS" id="PR00385">
    <property type="entry name" value="P450"/>
</dbReference>
<evidence type="ECO:0000256" key="4">
    <source>
        <dbReference type="ARBA" id="ARBA00023004"/>
    </source>
</evidence>
<dbReference type="Gene3D" id="1.10.630.10">
    <property type="entry name" value="Cytochrome P450"/>
    <property type="match status" value="1"/>
</dbReference>
<dbReference type="SUPFAM" id="SSF48264">
    <property type="entry name" value="Cytochrome P450"/>
    <property type="match status" value="1"/>
</dbReference>
<protein>
    <recommendedName>
        <fullName evidence="9">Cytochrome P450</fullName>
    </recommendedName>
</protein>
<gene>
    <name evidence="7" type="ORF">QQS21_012458</name>
</gene>
<keyword evidence="8" id="KW-1185">Reference proteome</keyword>
<keyword evidence="5 6" id="KW-0503">Monooxygenase</keyword>
<evidence type="ECO:0008006" key="9">
    <source>
        <dbReference type="Google" id="ProtNLM"/>
    </source>
</evidence>
<dbReference type="PANTHER" id="PTHR46300:SF2">
    <property type="entry name" value="CYTOCHROME P450 MONOOXYGENASE ALNH-RELATED"/>
    <property type="match status" value="1"/>
</dbReference>
<evidence type="ECO:0000313" key="8">
    <source>
        <dbReference type="Proteomes" id="UP001251528"/>
    </source>
</evidence>
<dbReference type="GO" id="GO:0020037">
    <property type="term" value="F:heme binding"/>
    <property type="evidence" value="ECO:0007669"/>
    <property type="project" value="InterPro"/>
</dbReference>
<dbReference type="Pfam" id="PF00067">
    <property type="entry name" value="p450"/>
    <property type="match status" value="2"/>
</dbReference>
<dbReference type="InterPro" id="IPR001128">
    <property type="entry name" value="Cyt_P450"/>
</dbReference>
<dbReference type="InterPro" id="IPR002401">
    <property type="entry name" value="Cyt_P450_E_grp-I"/>
</dbReference>
<evidence type="ECO:0000256" key="1">
    <source>
        <dbReference type="ARBA" id="ARBA00010617"/>
    </source>
</evidence>
<dbReference type="AlphaFoldDB" id="A0AAJ0CDW1"/>
<dbReference type="EMBL" id="JASWJB010000537">
    <property type="protein sequence ID" value="KAK2589867.1"/>
    <property type="molecule type" value="Genomic_DNA"/>
</dbReference>
<dbReference type="PANTHER" id="PTHR46300">
    <property type="entry name" value="P450, PUTATIVE (EUROFUNG)-RELATED-RELATED"/>
    <property type="match status" value="1"/>
</dbReference>
<proteinExistence type="inferred from homology"/>
<keyword evidence="2 6" id="KW-0479">Metal-binding</keyword>
<dbReference type="PROSITE" id="PS00086">
    <property type="entry name" value="CYTOCHROME_P450"/>
    <property type="match status" value="1"/>
</dbReference>
<dbReference type="PRINTS" id="PR00463">
    <property type="entry name" value="EP450I"/>
</dbReference>
<sequence length="290" mass="32134">MHILSELAESSATAASHGMFLPPVTPRGTKILSSKTTAAFAPYQALESRQLIVDLLEELQAYGKHVERYGNNVSCQMIYGFLMAMVTHPEVQKRAHEEVDRVVGPNRLPTSDDMDSMPYVRGCMRETMRWMPTTALLAPYAPNAGRTLLFLILCASPTRLRSEYTIATSSDLNGKRHNHIFGAGRRLCPGIHVAERNLFLTVACILWGFNMSTPDPSKIDIDDIRGGLAVALAPFDYSITPRDKHRSALARSEWARAQTNHLDPATHQWDKAKLPGGLPACAYAKSEDPF</sequence>
<dbReference type="InterPro" id="IPR017972">
    <property type="entry name" value="Cyt_P450_CS"/>
</dbReference>
<dbReference type="GO" id="GO:0004497">
    <property type="term" value="F:monooxygenase activity"/>
    <property type="evidence" value="ECO:0007669"/>
    <property type="project" value="UniProtKB-KW"/>
</dbReference>
<comment type="caution">
    <text evidence="7">The sequence shown here is derived from an EMBL/GenBank/DDBJ whole genome shotgun (WGS) entry which is preliminary data.</text>
</comment>
<comment type="similarity">
    <text evidence="1 6">Belongs to the cytochrome P450 family.</text>
</comment>
<dbReference type="InterPro" id="IPR036396">
    <property type="entry name" value="Cyt_P450_sf"/>
</dbReference>
<dbReference type="GO" id="GO:0016705">
    <property type="term" value="F:oxidoreductase activity, acting on paired donors, with incorporation or reduction of molecular oxygen"/>
    <property type="evidence" value="ECO:0007669"/>
    <property type="project" value="InterPro"/>
</dbReference>
<evidence type="ECO:0000256" key="3">
    <source>
        <dbReference type="ARBA" id="ARBA00023002"/>
    </source>
</evidence>
<keyword evidence="6" id="KW-0349">Heme</keyword>
<keyword evidence="3 6" id="KW-0560">Oxidoreductase</keyword>
<evidence type="ECO:0000313" key="7">
    <source>
        <dbReference type="EMBL" id="KAK2589867.1"/>
    </source>
</evidence>
<reference evidence="7" key="1">
    <citation type="submission" date="2023-06" db="EMBL/GenBank/DDBJ databases">
        <title>Conoideocrella luteorostrata (Hypocreales: Clavicipitaceae), a potential biocontrol fungus for elongate hemlock scale in United States Christmas tree production areas.</title>
        <authorList>
            <person name="Barrett H."/>
            <person name="Lovett B."/>
            <person name="Macias A.M."/>
            <person name="Stajich J.E."/>
            <person name="Kasson M.T."/>
        </authorList>
    </citation>
    <scope>NUCLEOTIDE SEQUENCE</scope>
    <source>
        <strain evidence="7">ARSEF 14590</strain>
    </source>
</reference>
<dbReference type="Proteomes" id="UP001251528">
    <property type="component" value="Unassembled WGS sequence"/>
</dbReference>
<name>A0AAJ0CDW1_9HYPO</name>
<evidence type="ECO:0000256" key="6">
    <source>
        <dbReference type="RuleBase" id="RU000461"/>
    </source>
</evidence>
<organism evidence="7 8">
    <name type="scientific">Conoideocrella luteorostrata</name>
    <dbReference type="NCBI Taxonomy" id="1105319"/>
    <lineage>
        <taxon>Eukaryota</taxon>
        <taxon>Fungi</taxon>
        <taxon>Dikarya</taxon>
        <taxon>Ascomycota</taxon>
        <taxon>Pezizomycotina</taxon>
        <taxon>Sordariomycetes</taxon>
        <taxon>Hypocreomycetidae</taxon>
        <taxon>Hypocreales</taxon>
        <taxon>Clavicipitaceae</taxon>
        <taxon>Conoideocrella</taxon>
    </lineage>
</organism>
<evidence type="ECO:0000256" key="2">
    <source>
        <dbReference type="ARBA" id="ARBA00022723"/>
    </source>
</evidence>
<dbReference type="InterPro" id="IPR050364">
    <property type="entry name" value="Cytochrome_P450_fung"/>
</dbReference>
<accession>A0AAJ0CDW1</accession>